<dbReference type="Gene3D" id="3.80.10.10">
    <property type="entry name" value="Ribonuclease Inhibitor"/>
    <property type="match status" value="1"/>
</dbReference>
<comment type="caution">
    <text evidence="1">The sequence shown here is derived from an EMBL/GenBank/DDBJ whole genome shotgun (WGS) entry which is preliminary data.</text>
</comment>
<dbReference type="Pfam" id="PF00560">
    <property type="entry name" value="LRR_1"/>
    <property type="match status" value="1"/>
</dbReference>
<dbReference type="InterPro" id="IPR032675">
    <property type="entry name" value="LRR_dom_sf"/>
</dbReference>
<dbReference type="AlphaFoldDB" id="X0WR93"/>
<sequence>ILAIGGNRIETFPKSIGKLESLQILVLKYNQFSTLPESIKTLERNGTLIYK</sequence>
<dbReference type="EMBL" id="BARS01033779">
    <property type="protein sequence ID" value="GAG15226.1"/>
    <property type="molecule type" value="Genomic_DNA"/>
</dbReference>
<gene>
    <name evidence="1" type="ORF">S01H1_52267</name>
</gene>
<reference evidence="1" key="1">
    <citation type="journal article" date="2014" name="Front. Microbiol.">
        <title>High frequency of phylogenetically diverse reductive dehalogenase-homologous genes in deep subseafloor sedimentary metagenomes.</title>
        <authorList>
            <person name="Kawai M."/>
            <person name="Futagami T."/>
            <person name="Toyoda A."/>
            <person name="Takaki Y."/>
            <person name="Nishi S."/>
            <person name="Hori S."/>
            <person name="Arai W."/>
            <person name="Tsubouchi T."/>
            <person name="Morono Y."/>
            <person name="Uchiyama I."/>
            <person name="Ito T."/>
            <person name="Fujiyama A."/>
            <person name="Inagaki F."/>
            <person name="Takami H."/>
        </authorList>
    </citation>
    <scope>NUCLEOTIDE SEQUENCE</scope>
    <source>
        <strain evidence="1">Expedition CK06-06</strain>
    </source>
</reference>
<organism evidence="1">
    <name type="scientific">marine sediment metagenome</name>
    <dbReference type="NCBI Taxonomy" id="412755"/>
    <lineage>
        <taxon>unclassified sequences</taxon>
        <taxon>metagenomes</taxon>
        <taxon>ecological metagenomes</taxon>
    </lineage>
</organism>
<protein>
    <recommendedName>
        <fullName evidence="2">Leucine-rich repeat domain-containing protein</fullName>
    </recommendedName>
</protein>
<name>X0WR93_9ZZZZ</name>
<evidence type="ECO:0000313" key="1">
    <source>
        <dbReference type="EMBL" id="GAG15226.1"/>
    </source>
</evidence>
<accession>X0WR93</accession>
<proteinExistence type="predicted"/>
<dbReference type="InterPro" id="IPR001611">
    <property type="entry name" value="Leu-rich_rpt"/>
</dbReference>
<evidence type="ECO:0008006" key="2">
    <source>
        <dbReference type="Google" id="ProtNLM"/>
    </source>
</evidence>
<feature type="non-terminal residue" evidence="1">
    <location>
        <position position="1"/>
    </location>
</feature>
<dbReference type="SUPFAM" id="SSF52075">
    <property type="entry name" value="Outer arm dynein light chain 1"/>
    <property type="match status" value="1"/>
</dbReference>